<dbReference type="OrthoDB" id="4212867at2"/>
<evidence type="ECO:0008006" key="4">
    <source>
        <dbReference type="Google" id="ProtNLM"/>
    </source>
</evidence>
<protein>
    <recommendedName>
        <fullName evidence="4">LamG-like jellyroll fold domain-containing protein</fullName>
    </recommendedName>
</protein>
<dbReference type="Pfam" id="PF13385">
    <property type="entry name" value="Laminin_G_3"/>
    <property type="match status" value="1"/>
</dbReference>
<sequence>MAVRFDADAEDYTQALALGSQAAISASCWAKVSVDRNTFSTAVSLDNGTSDAVFLQTATDGVTMGVYEEPLGNFAGTGRAMTVGTWYWLAYSISGTSGTMYSRALSDTTVTTSALTGLQATHNIANLRLGESAWGTEWLNGAVCAVKIWTAALTQNELESEALLYRPQRIANLVGWYPLHRPETADYSGNGRTLSGGAGTAQEDGPGISWGPGRSRIRKYTALSPPPAFSGWGVPI</sequence>
<proteinExistence type="predicted"/>
<dbReference type="PROSITE" id="PS51257">
    <property type="entry name" value="PROKAR_LIPOPROTEIN"/>
    <property type="match status" value="1"/>
</dbReference>
<feature type="region of interest" description="Disordered" evidence="1">
    <location>
        <begin position="188"/>
        <end position="209"/>
    </location>
</feature>
<dbReference type="AlphaFoldDB" id="A0A1Z1W4Z4"/>
<organism evidence="2 3">
    <name type="scientific">Streptomyces alboflavus</name>
    <dbReference type="NCBI Taxonomy" id="67267"/>
    <lineage>
        <taxon>Bacteria</taxon>
        <taxon>Bacillati</taxon>
        <taxon>Actinomycetota</taxon>
        <taxon>Actinomycetes</taxon>
        <taxon>Kitasatosporales</taxon>
        <taxon>Streptomycetaceae</taxon>
        <taxon>Streptomyces</taxon>
    </lineage>
</organism>
<dbReference type="KEGG" id="salf:SMD44_00896"/>
<name>A0A1Z1W4Z4_9ACTN</name>
<dbReference type="InterPro" id="IPR013320">
    <property type="entry name" value="ConA-like_dom_sf"/>
</dbReference>
<dbReference type="EMBL" id="CP021748">
    <property type="protein sequence ID" value="ARX81498.1"/>
    <property type="molecule type" value="Genomic_DNA"/>
</dbReference>
<reference evidence="2 3" key="1">
    <citation type="submission" date="2017-05" db="EMBL/GenBank/DDBJ databases">
        <title>Streptomyces alboflavus Genome sequencing and assembly.</title>
        <authorList>
            <person name="Wang Y."/>
            <person name="Du B."/>
            <person name="Ding Y."/>
            <person name="Liu H."/>
            <person name="Hou Q."/>
            <person name="Liu K."/>
            <person name="Wang C."/>
            <person name="Yao L."/>
        </authorList>
    </citation>
    <scope>NUCLEOTIDE SEQUENCE [LARGE SCALE GENOMIC DNA]</scope>
    <source>
        <strain evidence="2 3">MDJK44</strain>
    </source>
</reference>
<evidence type="ECO:0000256" key="1">
    <source>
        <dbReference type="SAM" id="MobiDB-lite"/>
    </source>
</evidence>
<dbReference type="Gene3D" id="2.60.120.200">
    <property type="match status" value="1"/>
</dbReference>
<accession>A0A1Z1W4Z4</accession>
<dbReference type="Proteomes" id="UP000195880">
    <property type="component" value="Chromosome"/>
</dbReference>
<evidence type="ECO:0000313" key="2">
    <source>
        <dbReference type="EMBL" id="ARX81498.1"/>
    </source>
</evidence>
<gene>
    <name evidence="2" type="ORF">SMD44_00896</name>
</gene>
<keyword evidence="3" id="KW-1185">Reference proteome</keyword>
<dbReference type="RefSeq" id="WP_087882908.1">
    <property type="nucleotide sequence ID" value="NZ_CP021748.1"/>
</dbReference>
<dbReference type="SUPFAM" id="SSF49899">
    <property type="entry name" value="Concanavalin A-like lectins/glucanases"/>
    <property type="match status" value="1"/>
</dbReference>
<evidence type="ECO:0000313" key="3">
    <source>
        <dbReference type="Proteomes" id="UP000195880"/>
    </source>
</evidence>